<dbReference type="AlphaFoldDB" id="A0A345HB87"/>
<keyword evidence="2" id="KW-1185">Reference proteome</keyword>
<dbReference type="Proteomes" id="UP000253951">
    <property type="component" value="Chromosome"/>
</dbReference>
<sequence length="116" mass="13785">MPILLERRMYLAELSPLINKRDVRSIRKWCVKNQLPIYRDSSGEFVNEKEFELAYNLPIILRLKNQFGDYWQDYYELYLNGKLHEAITLKPPTSKKNISYTPKGKLTAKIFGESRK</sequence>
<evidence type="ECO:0000313" key="1">
    <source>
        <dbReference type="EMBL" id="AXG73847.1"/>
    </source>
</evidence>
<accession>A0A345HB87</accession>
<name>A0A345HB87_9FLAO</name>
<protein>
    <submittedName>
        <fullName evidence="1">Uncharacterized protein</fullName>
    </submittedName>
</protein>
<organism evidence="1 2">
    <name type="scientific">Flavobacterium arcticum</name>
    <dbReference type="NCBI Taxonomy" id="1784713"/>
    <lineage>
        <taxon>Bacteria</taxon>
        <taxon>Pseudomonadati</taxon>
        <taxon>Bacteroidota</taxon>
        <taxon>Flavobacteriia</taxon>
        <taxon>Flavobacteriales</taxon>
        <taxon>Flavobacteriaceae</taxon>
        <taxon>Flavobacterium</taxon>
    </lineage>
</organism>
<evidence type="ECO:0000313" key="2">
    <source>
        <dbReference type="Proteomes" id="UP000253951"/>
    </source>
</evidence>
<proteinExistence type="predicted"/>
<dbReference type="EMBL" id="CP031188">
    <property type="protein sequence ID" value="AXG73847.1"/>
    <property type="molecule type" value="Genomic_DNA"/>
</dbReference>
<gene>
    <name evidence="1" type="ORF">DVK85_06180</name>
</gene>
<dbReference type="KEGG" id="fat:DVK85_06180"/>
<reference evidence="1 2" key="1">
    <citation type="submission" date="2018-07" db="EMBL/GenBank/DDBJ databases">
        <title>Complete genome sequence of Flavobacterium arcticum type strain SM1502T.</title>
        <authorList>
            <person name="Li Y."/>
            <person name="Li D.-D."/>
        </authorList>
    </citation>
    <scope>NUCLEOTIDE SEQUENCE [LARGE SCALE GENOMIC DNA]</scope>
    <source>
        <strain evidence="1 2">SM1502</strain>
    </source>
</reference>